<organism evidence="2 3">
    <name type="scientific">Pseudofulvibacter geojedonensis</name>
    <dbReference type="NCBI Taxonomy" id="1123758"/>
    <lineage>
        <taxon>Bacteria</taxon>
        <taxon>Pseudomonadati</taxon>
        <taxon>Bacteroidota</taxon>
        <taxon>Flavobacteriia</taxon>
        <taxon>Flavobacteriales</taxon>
        <taxon>Flavobacteriaceae</taxon>
        <taxon>Pseudofulvibacter</taxon>
    </lineage>
</organism>
<keyword evidence="1" id="KW-0732">Signal</keyword>
<feature type="signal peptide" evidence="1">
    <location>
        <begin position="1"/>
        <end position="20"/>
    </location>
</feature>
<evidence type="ECO:0000313" key="2">
    <source>
        <dbReference type="EMBL" id="MFD0962516.1"/>
    </source>
</evidence>
<evidence type="ECO:0000256" key="1">
    <source>
        <dbReference type="SAM" id="SignalP"/>
    </source>
</evidence>
<dbReference type="RefSeq" id="WP_377712254.1">
    <property type="nucleotide sequence ID" value="NZ_JBHTJM010000001.1"/>
</dbReference>
<evidence type="ECO:0000313" key="3">
    <source>
        <dbReference type="Proteomes" id="UP001596997"/>
    </source>
</evidence>
<gene>
    <name evidence="2" type="ORF">ACFQ1O_00690</name>
</gene>
<name>A0ABW3HYB7_9FLAO</name>
<dbReference type="Proteomes" id="UP001596997">
    <property type="component" value="Unassembled WGS sequence"/>
</dbReference>
<reference evidence="3" key="1">
    <citation type="journal article" date="2019" name="Int. J. Syst. Evol. Microbiol.">
        <title>The Global Catalogue of Microorganisms (GCM) 10K type strain sequencing project: providing services to taxonomists for standard genome sequencing and annotation.</title>
        <authorList>
            <consortium name="The Broad Institute Genomics Platform"/>
            <consortium name="The Broad Institute Genome Sequencing Center for Infectious Disease"/>
            <person name="Wu L."/>
            <person name="Ma J."/>
        </authorList>
    </citation>
    <scope>NUCLEOTIDE SEQUENCE [LARGE SCALE GENOMIC DNA]</scope>
    <source>
        <strain evidence="3">CCUG 62114</strain>
    </source>
</reference>
<accession>A0ABW3HYB7</accession>
<dbReference type="EMBL" id="JBHTJM010000001">
    <property type="protein sequence ID" value="MFD0962516.1"/>
    <property type="molecule type" value="Genomic_DNA"/>
</dbReference>
<keyword evidence="3" id="KW-1185">Reference proteome</keyword>
<sequence length="182" mass="18944">MKTIKTLLLGLAIAGFTACSSDDPDHVHQEEVITTMTITLSPQEGGTDVILKTQDLDGDGPNPPIITNGNLVAGKTYNGSIVFLNETESPADNITTEVSNEGTEHQVLFTAGGGLDVTTDYTDQDSNGNPIGLTFTVTANTSSTGTFTVTLKHEPTKPNDGTIAGAGGETDIDATFNVNIQS</sequence>
<protein>
    <submittedName>
        <fullName evidence="2">Type 1 periplasmic binding fold superfamily protein</fullName>
    </submittedName>
</protein>
<comment type="caution">
    <text evidence="2">The sequence shown here is derived from an EMBL/GenBank/DDBJ whole genome shotgun (WGS) entry which is preliminary data.</text>
</comment>
<feature type="chain" id="PRO_5045418626" evidence="1">
    <location>
        <begin position="21"/>
        <end position="182"/>
    </location>
</feature>
<proteinExistence type="predicted"/>
<dbReference type="PROSITE" id="PS51257">
    <property type="entry name" value="PROKAR_LIPOPROTEIN"/>
    <property type="match status" value="1"/>
</dbReference>